<organism evidence="9 10">
    <name type="scientific">Mangrovibacterium marinum</name>
    <dbReference type="NCBI Taxonomy" id="1639118"/>
    <lineage>
        <taxon>Bacteria</taxon>
        <taxon>Pseudomonadati</taxon>
        <taxon>Bacteroidota</taxon>
        <taxon>Bacteroidia</taxon>
        <taxon>Marinilabiliales</taxon>
        <taxon>Prolixibacteraceae</taxon>
        <taxon>Mangrovibacterium</taxon>
    </lineage>
</organism>
<dbReference type="Pfam" id="PF02472">
    <property type="entry name" value="ExbD"/>
    <property type="match status" value="1"/>
</dbReference>
<gene>
    <name evidence="9" type="ORF">C8N47_12066</name>
</gene>
<evidence type="ECO:0000256" key="7">
    <source>
        <dbReference type="RuleBase" id="RU003879"/>
    </source>
</evidence>
<feature type="transmembrane region" description="Helical" evidence="8">
    <location>
        <begin position="12"/>
        <end position="33"/>
    </location>
</feature>
<evidence type="ECO:0000256" key="2">
    <source>
        <dbReference type="ARBA" id="ARBA00005811"/>
    </source>
</evidence>
<dbReference type="InterPro" id="IPR003400">
    <property type="entry name" value="ExbD"/>
</dbReference>
<dbReference type="GO" id="GO:0022857">
    <property type="term" value="F:transmembrane transporter activity"/>
    <property type="evidence" value="ECO:0007669"/>
    <property type="project" value="InterPro"/>
</dbReference>
<dbReference type="RefSeq" id="WP_107823471.1">
    <property type="nucleotide sequence ID" value="NZ_OY782574.1"/>
</dbReference>
<evidence type="ECO:0000313" key="9">
    <source>
        <dbReference type="EMBL" id="PTN07279.1"/>
    </source>
</evidence>
<name>A0A2T5BYG1_9BACT</name>
<evidence type="ECO:0000256" key="6">
    <source>
        <dbReference type="ARBA" id="ARBA00023136"/>
    </source>
</evidence>
<dbReference type="GO" id="GO:0015031">
    <property type="term" value="P:protein transport"/>
    <property type="evidence" value="ECO:0007669"/>
    <property type="project" value="UniProtKB-KW"/>
</dbReference>
<comment type="similarity">
    <text evidence="2 7">Belongs to the ExbD/TolR family.</text>
</comment>
<proteinExistence type="inferred from homology"/>
<reference evidence="9 10" key="1">
    <citation type="submission" date="2018-04" db="EMBL/GenBank/DDBJ databases">
        <title>Genomic Encyclopedia of Archaeal and Bacterial Type Strains, Phase II (KMG-II): from individual species to whole genera.</title>
        <authorList>
            <person name="Goeker M."/>
        </authorList>
    </citation>
    <scope>NUCLEOTIDE SEQUENCE [LARGE SCALE GENOMIC DNA]</scope>
    <source>
        <strain evidence="9 10">DSM 28823</strain>
    </source>
</reference>
<protein>
    <submittedName>
        <fullName evidence="9">Biopolymer transport protein ExbD</fullName>
    </submittedName>
</protein>
<dbReference type="EMBL" id="QAAD01000020">
    <property type="protein sequence ID" value="PTN07279.1"/>
    <property type="molecule type" value="Genomic_DNA"/>
</dbReference>
<comment type="subcellular location">
    <subcellularLocation>
        <location evidence="1">Cell membrane</location>
        <topology evidence="1">Single-pass membrane protein</topology>
    </subcellularLocation>
    <subcellularLocation>
        <location evidence="7">Cell membrane</location>
        <topology evidence="7">Single-pass type II membrane protein</topology>
    </subcellularLocation>
</comment>
<evidence type="ECO:0000256" key="3">
    <source>
        <dbReference type="ARBA" id="ARBA00022475"/>
    </source>
</evidence>
<dbReference type="GO" id="GO:0005886">
    <property type="term" value="C:plasma membrane"/>
    <property type="evidence" value="ECO:0007669"/>
    <property type="project" value="UniProtKB-SubCell"/>
</dbReference>
<keyword evidence="7" id="KW-0813">Transport</keyword>
<keyword evidence="5 8" id="KW-1133">Transmembrane helix</keyword>
<dbReference type="Proteomes" id="UP000243525">
    <property type="component" value="Unassembled WGS sequence"/>
</dbReference>
<comment type="caution">
    <text evidence="9">The sequence shown here is derived from an EMBL/GenBank/DDBJ whole genome shotgun (WGS) entry which is preliminary data.</text>
</comment>
<dbReference type="AlphaFoldDB" id="A0A2T5BYG1"/>
<evidence type="ECO:0000313" key="10">
    <source>
        <dbReference type="Proteomes" id="UP000243525"/>
    </source>
</evidence>
<sequence>MAKFRKEGGKDLPPISTASLPDIVFMLLFFFMVSTTMREVTLKVQIHIPEATELSKLEKKSLVSYIYVGEPQKQFQRVFGSEPRIQLNDQFAQPEDILDFITAEREARDEAEVPMMITSLKVDEFAKMGIVTDIKQELRKASALHINYSSRKKAVAE</sequence>
<keyword evidence="7" id="KW-0653">Protein transport</keyword>
<evidence type="ECO:0000256" key="4">
    <source>
        <dbReference type="ARBA" id="ARBA00022692"/>
    </source>
</evidence>
<keyword evidence="6 8" id="KW-0472">Membrane</keyword>
<evidence type="ECO:0000256" key="5">
    <source>
        <dbReference type="ARBA" id="ARBA00022989"/>
    </source>
</evidence>
<evidence type="ECO:0000256" key="1">
    <source>
        <dbReference type="ARBA" id="ARBA00004162"/>
    </source>
</evidence>
<evidence type="ECO:0000256" key="8">
    <source>
        <dbReference type="SAM" id="Phobius"/>
    </source>
</evidence>
<accession>A0A2T5BYG1</accession>
<keyword evidence="3" id="KW-1003">Cell membrane</keyword>
<dbReference type="OrthoDB" id="9810103at2"/>
<keyword evidence="10" id="KW-1185">Reference proteome</keyword>
<keyword evidence="4 7" id="KW-0812">Transmembrane</keyword>